<keyword evidence="2" id="KW-1185">Reference proteome</keyword>
<evidence type="ECO:0000313" key="2">
    <source>
        <dbReference type="Proteomes" id="UP000625711"/>
    </source>
</evidence>
<proteinExistence type="predicted"/>
<dbReference type="EMBL" id="JAACXV010000061">
    <property type="protein sequence ID" value="KAF7285113.1"/>
    <property type="molecule type" value="Genomic_DNA"/>
</dbReference>
<reference evidence="1" key="1">
    <citation type="submission" date="2020-08" db="EMBL/GenBank/DDBJ databases">
        <title>Genome sequencing and assembly of the red palm weevil Rhynchophorus ferrugineus.</title>
        <authorList>
            <person name="Dias G.B."/>
            <person name="Bergman C.M."/>
            <person name="Manee M."/>
        </authorList>
    </citation>
    <scope>NUCLEOTIDE SEQUENCE</scope>
    <source>
        <strain evidence="1">AA-2017</strain>
        <tissue evidence="1">Whole larva</tissue>
    </source>
</reference>
<accession>A0A834IWB1</accession>
<organism evidence="1 2">
    <name type="scientific">Rhynchophorus ferrugineus</name>
    <name type="common">Red palm weevil</name>
    <name type="synonym">Curculio ferrugineus</name>
    <dbReference type="NCBI Taxonomy" id="354439"/>
    <lineage>
        <taxon>Eukaryota</taxon>
        <taxon>Metazoa</taxon>
        <taxon>Ecdysozoa</taxon>
        <taxon>Arthropoda</taxon>
        <taxon>Hexapoda</taxon>
        <taxon>Insecta</taxon>
        <taxon>Pterygota</taxon>
        <taxon>Neoptera</taxon>
        <taxon>Endopterygota</taxon>
        <taxon>Coleoptera</taxon>
        <taxon>Polyphaga</taxon>
        <taxon>Cucujiformia</taxon>
        <taxon>Curculionidae</taxon>
        <taxon>Dryophthorinae</taxon>
        <taxon>Rhynchophorus</taxon>
    </lineage>
</organism>
<comment type="caution">
    <text evidence="1">The sequence shown here is derived from an EMBL/GenBank/DDBJ whole genome shotgun (WGS) entry which is preliminary data.</text>
</comment>
<dbReference type="AlphaFoldDB" id="A0A834IWB1"/>
<name>A0A834IWB1_RHYFE</name>
<sequence length="238" mass="25873">MVDDRPTRTVDTFIEIPNDDKSMQQRFASQINRCSFFPSLCGEIGVAYAVFVPFGQFASVNGMTGDENDKFVLDRCADFALWSAIDIKSCPSLCFCRRRSPTDVPDRRVPFVNNIRRSSALPYLTTTTPTTPPDATMKLGKLDGPDAAVPNPYTCVQKHLGSACCSCAPLPPSTPPPPPRLSHALLVSDPVPAPSFPLSPSSFSRRCSSSASYTAAFSIRTLHPGTARRSIVLLSIQQ</sequence>
<evidence type="ECO:0000313" key="1">
    <source>
        <dbReference type="EMBL" id="KAF7285113.1"/>
    </source>
</evidence>
<protein>
    <submittedName>
        <fullName evidence="1">Uncharacterized protein</fullName>
    </submittedName>
</protein>
<dbReference type="Proteomes" id="UP000625711">
    <property type="component" value="Unassembled WGS sequence"/>
</dbReference>
<gene>
    <name evidence="1" type="ORF">GWI33_011964</name>
</gene>